<dbReference type="Proteomes" id="UP000253664">
    <property type="component" value="Unassembled WGS sequence"/>
</dbReference>
<name>A0A367LMM4_9HYPO</name>
<sequence length="164" mass="18831">DIVSAQRMLSPALPFPHPLVPWIVEESERLGLSLSLGRSLPSVEAQIFRNMDIRRTLIRRHQDDTYMYMLHLYVVRHRRVLRPSFIIRPSFIYRSGPKQPCIMQVLGKPYELDVQQLKISVMSYARKKSSLIERVYEKPQATVFLTSTDSGLCSHTDRGGGSSS</sequence>
<evidence type="ECO:0000313" key="2">
    <source>
        <dbReference type="Proteomes" id="UP000253664"/>
    </source>
</evidence>
<evidence type="ECO:0000313" key="1">
    <source>
        <dbReference type="EMBL" id="RCI15637.1"/>
    </source>
</evidence>
<dbReference type="AlphaFoldDB" id="A0A367LMM4"/>
<comment type="caution">
    <text evidence="1">The sequence shown here is derived from an EMBL/GenBank/DDBJ whole genome shotgun (WGS) entry which is preliminary data.</text>
</comment>
<protein>
    <submittedName>
        <fullName evidence="1">Uncharacterized protein</fullName>
    </submittedName>
</protein>
<gene>
    <name evidence="1" type="ORF">L249_3562</name>
</gene>
<organism evidence="1 2">
    <name type="scientific">Ophiocordyceps polyrhachis-furcata BCC 54312</name>
    <dbReference type="NCBI Taxonomy" id="1330021"/>
    <lineage>
        <taxon>Eukaryota</taxon>
        <taxon>Fungi</taxon>
        <taxon>Dikarya</taxon>
        <taxon>Ascomycota</taxon>
        <taxon>Pezizomycotina</taxon>
        <taxon>Sordariomycetes</taxon>
        <taxon>Hypocreomycetidae</taxon>
        <taxon>Hypocreales</taxon>
        <taxon>Ophiocordycipitaceae</taxon>
        <taxon>Ophiocordyceps</taxon>
    </lineage>
</organism>
<proteinExistence type="predicted"/>
<feature type="non-terminal residue" evidence="1">
    <location>
        <position position="1"/>
    </location>
</feature>
<reference evidence="1 2" key="1">
    <citation type="journal article" date="2015" name="BMC Genomics">
        <title>Insights from the genome of Ophiocordyceps polyrhachis-furcata to pathogenicity and host specificity in insect fungi.</title>
        <authorList>
            <person name="Wichadakul D."/>
            <person name="Kobmoo N."/>
            <person name="Ingsriswang S."/>
            <person name="Tangphatsornruang S."/>
            <person name="Chantasingh D."/>
            <person name="Luangsa-ard J.J."/>
            <person name="Eurwilaichitr L."/>
        </authorList>
    </citation>
    <scope>NUCLEOTIDE SEQUENCE [LARGE SCALE GENOMIC DNA]</scope>
    <source>
        <strain evidence="1 2">BCC 54312</strain>
    </source>
</reference>
<keyword evidence="2" id="KW-1185">Reference proteome</keyword>
<accession>A0A367LMM4</accession>
<dbReference type="EMBL" id="LKCN02000002">
    <property type="protein sequence ID" value="RCI15637.1"/>
    <property type="molecule type" value="Genomic_DNA"/>
</dbReference>